<dbReference type="EMBL" id="JBHUIJ010000002">
    <property type="protein sequence ID" value="MFD2236233.1"/>
    <property type="molecule type" value="Genomic_DNA"/>
</dbReference>
<dbReference type="CDD" id="cd07782">
    <property type="entry name" value="ASKHA_NBD_FGGY_D-RBK"/>
    <property type="match status" value="1"/>
</dbReference>
<proteinExistence type="inferred from homology"/>
<keyword evidence="7" id="KW-1185">Reference proteome</keyword>
<evidence type="ECO:0000313" key="7">
    <source>
        <dbReference type="Proteomes" id="UP001597371"/>
    </source>
</evidence>
<dbReference type="Pfam" id="PF00370">
    <property type="entry name" value="FGGY_N"/>
    <property type="match status" value="1"/>
</dbReference>
<evidence type="ECO:0000256" key="2">
    <source>
        <dbReference type="ARBA" id="ARBA00022679"/>
    </source>
</evidence>
<dbReference type="InterPro" id="IPR018485">
    <property type="entry name" value="FGGY_C"/>
</dbReference>
<feature type="domain" description="Carbohydrate kinase FGGY C-terminal" evidence="5">
    <location>
        <begin position="279"/>
        <end position="487"/>
    </location>
</feature>
<dbReference type="RefSeq" id="WP_209735806.1">
    <property type="nucleotide sequence ID" value="NZ_CP072611.1"/>
</dbReference>
<dbReference type="PANTHER" id="PTHR43435">
    <property type="entry name" value="RIBULOKINASE"/>
    <property type="match status" value="1"/>
</dbReference>
<dbReference type="Pfam" id="PF02782">
    <property type="entry name" value="FGGY_C"/>
    <property type="match status" value="1"/>
</dbReference>
<reference evidence="7" key="1">
    <citation type="journal article" date="2019" name="Int. J. Syst. Evol. Microbiol.">
        <title>The Global Catalogue of Microorganisms (GCM) 10K type strain sequencing project: providing services to taxonomists for standard genome sequencing and annotation.</title>
        <authorList>
            <consortium name="The Broad Institute Genomics Platform"/>
            <consortium name="The Broad Institute Genome Sequencing Center for Infectious Disease"/>
            <person name="Wu L."/>
            <person name="Ma J."/>
        </authorList>
    </citation>
    <scope>NUCLEOTIDE SEQUENCE [LARGE SCALE GENOMIC DNA]</scope>
    <source>
        <strain evidence="7">ZS-35-S2</strain>
    </source>
</reference>
<comment type="similarity">
    <text evidence="1">Belongs to the FGGY kinase family.</text>
</comment>
<evidence type="ECO:0000256" key="1">
    <source>
        <dbReference type="ARBA" id="ARBA00009156"/>
    </source>
</evidence>
<evidence type="ECO:0000256" key="3">
    <source>
        <dbReference type="ARBA" id="ARBA00022777"/>
    </source>
</evidence>
<dbReference type="InterPro" id="IPR043129">
    <property type="entry name" value="ATPase_NBD"/>
</dbReference>
<gene>
    <name evidence="6" type="ORF">ACFSKQ_02000</name>
</gene>
<dbReference type="GO" id="GO:0016301">
    <property type="term" value="F:kinase activity"/>
    <property type="evidence" value="ECO:0007669"/>
    <property type="project" value="UniProtKB-KW"/>
</dbReference>
<dbReference type="InterPro" id="IPR006003">
    <property type="entry name" value="FGGY_RbtK-like"/>
</dbReference>
<dbReference type="SUPFAM" id="SSF53067">
    <property type="entry name" value="Actin-like ATPase domain"/>
    <property type="match status" value="2"/>
</dbReference>
<dbReference type="GO" id="GO:0016491">
    <property type="term" value="F:oxidoreductase activity"/>
    <property type="evidence" value="ECO:0007669"/>
    <property type="project" value="UniProtKB-KW"/>
</dbReference>
<dbReference type="Gene3D" id="1.20.58.2240">
    <property type="match status" value="1"/>
</dbReference>
<dbReference type="NCBIfam" id="TIGR01315">
    <property type="entry name" value="5C_CHO_kinase"/>
    <property type="match status" value="1"/>
</dbReference>
<feature type="domain" description="Carbohydrate kinase FGGY N-terminal" evidence="4">
    <location>
        <begin position="5"/>
        <end position="262"/>
    </location>
</feature>
<dbReference type="Gene3D" id="3.30.420.40">
    <property type="match status" value="1"/>
</dbReference>
<keyword evidence="2 6" id="KW-0808">Transferase</keyword>
<dbReference type="PANTHER" id="PTHR43435:SF4">
    <property type="entry name" value="FGGY CARBOHYDRATE KINASE DOMAIN-CONTAINING PROTEIN"/>
    <property type="match status" value="1"/>
</dbReference>
<keyword evidence="6" id="KW-0560">Oxidoreductase</keyword>
<evidence type="ECO:0000259" key="4">
    <source>
        <dbReference type="Pfam" id="PF00370"/>
    </source>
</evidence>
<evidence type="ECO:0000259" key="5">
    <source>
        <dbReference type="Pfam" id="PF02782"/>
    </source>
</evidence>
<dbReference type="InterPro" id="IPR018484">
    <property type="entry name" value="FGGY_N"/>
</dbReference>
<dbReference type="InterPro" id="IPR000577">
    <property type="entry name" value="Carb_kinase_FGGY"/>
</dbReference>
<dbReference type="PIRSF" id="PIRSF000538">
    <property type="entry name" value="GlpK"/>
    <property type="match status" value="1"/>
</dbReference>
<accession>A0ABW5CJQ2</accession>
<sequence length="538" mass="56240">MSDAFIGVDVGTGSARAGVFDRRGQLLGTAKREIRLWREDHGIVEQSSADIWAAVVASVREAVAKAGVSPADIGGLGFDATCSLVVVGEDGKGLPVGPSEDAARDIVVWMDHRALDQTRRINETGHEVLRYVGGAVSPEMETPKLLWLKEKRPEIFARAAHFFDLADYLSWRATGSLQRSVCTLTCKWTYLAHERRWDPGYFRTVGLGELADEGFSRIGREVVDIGAPLGAGLTAGVAAELGLAPGTPVGAPAIDAHAGGIGTLGADRGGAPADPAAELALIMGTSSCAMAVTRDAAFVDGVWGPYRDSLLPGYWLLEGGQSAYGAALDYLVALHPAFPAARETAAAKGVSVLDHLEARAVEMAGSVEEAARLAGKLHIVPEFLGNRSPEADPAATAVIAGLGLETSEASLVRLFVAGLCGLSYGTGQIVEAMRERGVDLGTIVVSGGAARSPLLRRILADATGMRVALPRTAEPVLLGSAIIGAVAGKAFADLSAAAAAMCGIGEEIAPNPALRDLHDARRRAYHILRRAEREVRAL</sequence>
<keyword evidence="3 6" id="KW-0418">Kinase</keyword>
<dbReference type="EC" id="2.7.1.-" evidence="6"/>
<evidence type="ECO:0000313" key="6">
    <source>
        <dbReference type="EMBL" id="MFD2236233.1"/>
    </source>
</evidence>
<protein>
    <submittedName>
        <fullName evidence="6">FGGY-family carbohydrate kinase</fullName>
        <ecNumber evidence="6">2.7.1.-</ecNumber>
    </submittedName>
</protein>
<organism evidence="6 7">
    <name type="scientific">Aureimonas populi</name>
    <dbReference type="NCBI Taxonomy" id="1701758"/>
    <lineage>
        <taxon>Bacteria</taxon>
        <taxon>Pseudomonadati</taxon>
        <taxon>Pseudomonadota</taxon>
        <taxon>Alphaproteobacteria</taxon>
        <taxon>Hyphomicrobiales</taxon>
        <taxon>Aurantimonadaceae</taxon>
        <taxon>Aureimonas</taxon>
    </lineage>
</organism>
<dbReference type="Proteomes" id="UP001597371">
    <property type="component" value="Unassembled WGS sequence"/>
</dbReference>
<name>A0ABW5CJQ2_9HYPH</name>
<comment type="caution">
    <text evidence="6">The sequence shown here is derived from an EMBL/GenBank/DDBJ whole genome shotgun (WGS) entry which is preliminary data.</text>
</comment>